<evidence type="ECO:0000313" key="2">
    <source>
        <dbReference type="EMBL" id="SCL45969.1"/>
    </source>
</evidence>
<dbReference type="AlphaFoldDB" id="A0A1C6TWB3"/>
<proteinExistence type="predicted"/>
<evidence type="ECO:0000259" key="1">
    <source>
        <dbReference type="Pfam" id="PF08924"/>
    </source>
</evidence>
<dbReference type="EMBL" id="FMIA01000002">
    <property type="protein sequence ID" value="SCL45969.1"/>
    <property type="molecule type" value="Genomic_DNA"/>
</dbReference>
<dbReference type="Proteomes" id="UP000198937">
    <property type="component" value="Unassembled WGS sequence"/>
</dbReference>
<dbReference type="InterPro" id="IPR017853">
    <property type="entry name" value="GH"/>
</dbReference>
<accession>A0A1C6TWB3</accession>
<dbReference type="Pfam" id="PF08924">
    <property type="entry name" value="Rv2525c_GlyHyd-like"/>
    <property type="match status" value="1"/>
</dbReference>
<evidence type="ECO:0000313" key="3">
    <source>
        <dbReference type="Proteomes" id="UP000198937"/>
    </source>
</evidence>
<reference evidence="2 3" key="1">
    <citation type="submission" date="2016-06" db="EMBL/GenBank/DDBJ databases">
        <authorList>
            <person name="Kjaerup R.B."/>
            <person name="Dalgaard T.S."/>
            <person name="Juul-Madsen H.R."/>
        </authorList>
    </citation>
    <scope>NUCLEOTIDE SEQUENCE [LARGE SCALE GENOMIC DNA]</scope>
    <source>
        <strain evidence="2 3">DSM 45577</strain>
    </source>
</reference>
<dbReference type="STRING" id="683228.GA0070617_0103"/>
<sequence length="581" mass="64916">MLRAYRALIEHLRTAAPTRTGLRILPHSFGYETECPGNLTMYAVEGSTIDPAVPWSGFADYQIFAAQRWVNGTYANAPGYLRCPENGRTGWSTVLSLTQALQHELGISPTVQSFGPGTYNAVKNRNLLPSQESRSNLIRIYNGALWCKGYWASTSHALWSGESQTAIEQFYTDTGLSYTNSTMRHAMWPDILKALLRMDQFRLVPGGDINIQKIQRRLNLRYVAEIDIPAMGLVPCDGIYSRDVQQGFMMAVQYEIGIPPSSINGYFGPGTQTGLRGVGSGPLAGDLRYLFRSACYFNSPTMLPGNPQTPLMYRPEDIGTDTVTSTHLDWVRAFQRFSQIPVTSTNDYTTWAQLLVSCGDTERPAAGCDCIREITATRAAQLKAAGYRIVGRYLDEHLPPSDPYYLAKALRPHEPQVIIDAGMRFYPIFQYNGTELMNFTFVKGYDQAVVAHQKAVGFRIPAGACIYFAVDYDALDVDIDNNIRPYFQGVKAAFAELGGRYLFGVYGSRNVCSRITHEVGARWSFVSGMSWGFSGNLGFPLPENWSFNQIREYEFQPAWGLDHNVWRENSDPGVSFLVNGE</sequence>
<feature type="domain" description="Rv2525c-like glycoside hydrolase-like" evidence="1">
    <location>
        <begin position="381"/>
        <end position="559"/>
    </location>
</feature>
<dbReference type="Gene3D" id="3.20.20.80">
    <property type="entry name" value="Glycosidases"/>
    <property type="match status" value="1"/>
</dbReference>
<dbReference type="CDD" id="cd06418">
    <property type="entry name" value="GH25_BacA-like"/>
    <property type="match status" value="1"/>
</dbReference>
<organism evidence="2 3">
    <name type="scientific">Micromonospora yangpuensis</name>
    <dbReference type="NCBI Taxonomy" id="683228"/>
    <lineage>
        <taxon>Bacteria</taxon>
        <taxon>Bacillati</taxon>
        <taxon>Actinomycetota</taxon>
        <taxon>Actinomycetes</taxon>
        <taxon>Micromonosporales</taxon>
        <taxon>Micromonosporaceae</taxon>
        <taxon>Micromonospora</taxon>
    </lineage>
</organism>
<dbReference type="SUPFAM" id="SSF51445">
    <property type="entry name" value="(Trans)glycosidases"/>
    <property type="match status" value="1"/>
</dbReference>
<dbReference type="InterPro" id="IPR015020">
    <property type="entry name" value="Rv2525c-like_Glyco_Hydro-like"/>
</dbReference>
<gene>
    <name evidence="2" type="ORF">GA0070617_0103</name>
</gene>
<keyword evidence="3" id="KW-1185">Reference proteome</keyword>
<name>A0A1C6TWB3_9ACTN</name>
<protein>
    <recommendedName>
        <fullName evidence="1">Rv2525c-like glycoside hydrolase-like domain-containing protein</fullName>
    </recommendedName>
</protein>